<dbReference type="PANTHER" id="PTHR43133">
    <property type="entry name" value="RNA POLYMERASE ECF-TYPE SIGMA FACTO"/>
    <property type="match status" value="1"/>
</dbReference>
<dbReference type="InterPro" id="IPR013249">
    <property type="entry name" value="RNA_pol_sigma70_r4_t2"/>
</dbReference>
<dbReference type="PANTHER" id="PTHR43133:SF60">
    <property type="entry name" value="RNA POLYMERASE SIGMA FACTOR SIGV"/>
    <property type="match status" value="1"/>
</dbReference>
<dbReference type="AlphaFoldDB" id="A0A3A6PQV4"/>
<keyword evidence="4" id="KW-0804">Transcription</keyword>
<dbReference type="SUPFAM" id="SSF88659">
    <property type="entry name" value="Sigma3 and sigma4 domains of RNA polymerase sigma factors"/>
    <property type="match status" value="1"/>
</dbReference>
<evidence type="ECO:0000259" key="6">
    <source>
        <dbReference type="Pfam" id="PF08281"/>
    </source>
</evidence>
<dbReference type="GO" id="GO:0003677">
    <property type="term" value="F:DNA binding"/>
    <property type="evidence" value="ECO:0007669"/>
    <property type="project" value="InterPro"/>
</dbReference>
<keyword evidence="2" id="KW-0805">Transcription regulation</keyword>
<comment type="similarity">
    <text evidence="1">Belongs to the sigma-70 factor family. ECF subfamily.</text>
</comment>
<feature type="domain" description="RNA polymerase sigma-70 region 2" evidence="5">
    <location>
        <begin position="26"/>
        <end position="91"/>
    </location>
</feature>
<proteinExistence type="inferred from homology"/>
<sequence length="198" mass="23237">MLSNRTDISKRCKPAMLDENVFRDAYANYKTDITRYLVKITENLHDAEDLAQECYIRLLKTANSVPEENLFLYLRVIARNLAIDSLRKGMRTKVKLQQAELKVQHNDVYELEVLEGIEEIVSLVVNRAHRQILELRLLHGYSIKETATLVNKSESLVRMSLFHAVKRIRSHSGWYRNRMGLANRRLHQPIKRPIVEQR</sequence>
<evidence type="ECO:0000259" key="5">
    <source>
        <dbReference type="Pfam" id="PF04542"/>
    </source>
</evidence>
<dbReference type="Gene3D" id="1.10.10.10">
    <property type="entry name" value="Winged helix-like DNA-binding domain superfamily/Winged helix DNA-binding domain"/>
    <property type="match status" value="1"/>
</dbReference>
<evidence type="ECO:0000256" key="2">
    <source>
        <dbReference type="ARBA" id="ARBA00023015"/>
    </source>
</evidence>
<evidence type="ECO:0000256" key="1">
    <source>
        <dbReference type="ARBA" id="ARBA00010641"/>
    </source>
</evidence>
<protein>
    <submittedName>
        <fullName evidence="7">RNA polymerase sigma factor</fullName>
    </submittedName>
</protein>
<dbReference type="EMBL" id="QXQB01000001">
    <property type="protein sequence ID" value="RJX40629.1"/>
    <property type="molecule type" value="Genomic_DNA"/>
</dbReference>
<evidence type="ECO:0000313" key="7">
    <source>
        <dbReference type="EMBL" id="RJX40629.1"/>
    </source>
</evidence>
<keyword evidence="8" id="KW-1185">Reference proteome</keyword>
<dbReference type="Pfam" id="PF08281">
    <property type="entry name" value="Sigma70_r4_2"/>
    <property type="match status" value="1"/>
</dbReference>
<feature type="domain" description="RNA polymerase sigma factor 70 region 4 type 2" evidence="6">
    <location>
        <begin position="130"/>
        <end position="168"/>
    </location>
</feature>
<dbReference type="InterPro" id="IPR014284">
    <property type="entry name" value="RNA_pol_sigma-70_dom"/>
</dbReference>
<dbReference type="Pfam" id="PF04542">
    <property type="entry name" value="Sigma70_r2"/>
    <property type="match status" value="1"/>
</dbReference>
<dbReference type="InterPro" id="IPR036388">
    <property type="entry name" value="WH-like_DNA-bd_sf"/>
</dbReference>
<dbReference type="SUPFAM" id="SSF88946">
    <property type="entry name" value="Sigma2 domain of RNA polymerase sigma factors"/>
    <property type="match status" value="1"/>
</dbReference>
<dbReference type="InterPro" id="IPR007627">
    <property type="entry name" value="RNA_pol_sigma70_r2"/>
</dbReference>
<evidence type="ECO:0000256" key="3">
    <source>
        <dbReference type="ARBA" id="ARBA00023082"/>
    </source>
</evidence>
<dbReference type="InterPro" id="IPR013324">
    <property type="entry name" value="RNA_pol_sigma_r3/r4-like"/>
</dbReference>
<dbReference type="GO" id="GO:0006352">
    <property type="term" value="P:DNA-templated transcription initiation"/>
    <property type="evidence" value="ECO:0007669"/>
    <property type="project" value="InterPro"/>
</dbReference>
<name>A0A3A6PQV4_9BACL</name>
<comment type="caution">
    <text evidence="7">The sequence shown here is derived from an EMBL/GenBank/DDBJ whole genome shotgun (WGS) entry which is preliminary data.</text>
</comment>
<dbReference type="GO" id="GO:0016987">
    <property type="term" value="F:sigma factor activity"/>
    <property type="evidence" value="ECO:0007669"/>
    <property type="project" value="UniProtKB-KW"/>
</dbReference>
<dbReference type="Gene3D" id="1.10.1740.10">
    <property type="match status" value="1"/>
</dbReference>
<organism evidence="7 8">
    <name type="scientific">Paenibacillus pinisoli</name>
    <dbReference type="NCBI Taxonomy" id="1276110"/>
    <lineage>
        <taxon>Bacteria</taxon>
        <taxon>Bacillati</taxon>
        <taxon>Bacillota</taxon>
        <taxon>Bacilli</taxon>
        <taxon>Bacillales</taxon>
        <taxon>Paenibacillaceae</taxon>
        <taxon>Paenibacillus</taxon>
    </lineage>
</organism>
<dbReference type="NCBIfam" id="TIGR02937">
    <property type="entry name" value="sigma70-ECF"/>
    <property type="match status" value="1"/>
</dbReference>
<reference evidence="7 8" key="1">
    <citation type="submission" date="2018-09" db="EMBL/GenBank/DDBJ databases">
        <title>Paenibacillus aracenensis nov. sp. isolated from a cave in southern Spain.</title>
        <authorList>
            <person name="Jurado V."/>
            <person name="Gutierrez-Patricio S."/>
            <person name="Gonzalez-Pimentel J.L."/>
            <person name="Miller A.Z."/>
            <person name="Laiz L."/>
            <person name="Saiz-Jimenez C."/>
        </authorList>
    </citation>
    <scope>NUCLEOTIDE SEQUENCE [LARGE SCALE GENOMIC DNA]</scope>
    <source>
        <strain evidence="7 8">JCM 19203</strain>
    </source>
</reference>
<dbReference type="Proteomes" id="UP000267798">
    <property type="component" value="Unassembled WGS sequence"/>
</dbReference>
<dbReference type="InterPro" id="IPR039425">
    <property type="entry name" value="RNA_pol_sigma-70-like"/>
</dbReference>
<gene>
    <name evidence="7" type="ORF">D3P09_01010</name>
</gene>
<evidence type="ECO:0000313" key="8">
    <source>
        <dbReference type="Proteomes" id="UP000267798"/>
    </source>
</evidence>
<evidence type="ECO:0000256" key="4">
    <source>
        <dbReference type="ARBA" id="ARBA00023163"/>
    </source>
</evidence>
<dbReference type="OrthoDB" id="2470848at2"/>
<keyword evidence="3" id="KW-0731">Sigma factor</keyword>
<dbReference type="InterPro" id="IPR013325">
    <property type="entry name" value="RNA_pol_sigma_r2"/>
</dbReference>
<accession>A0A3A6PQV4</accession>